<dbReference type="CDD" id="cd02984">
    <property type="entry name" value="TRX_PICOT"/>
    <property type="match status" value="1"/>
</dbReference>
<protein>
    <recommendedName>
        <fullName evidence="4">Thioredoxin domain-containing protein</fullName>
    </recommendedName>
</protein>
<dbReference type="OrthoDB" id="415696at2759"/>
<sequence length="315" mass="35558">MSVTELKKKDEFDNFKTDQLVVVHFYADWAEQCQHMNVVLEELATQKSLQDVKFVKCQAEEIPEVCVKYSVSAVPTFVLLRSGKLVDRVDGANPTELSKKVNIHASKTPAAEPAAAPAVDINSRLKSLIESAPVMLFMKGNPKEPRCGFSRQMIEILNSNNAEYQTFDILSDNDVREGLKKYSNWPTYPQLYVNGELVGGIDIVKEMVQSDELKSLLPKKQNLDERLKSLINKSNVMVFMKGNPKTPRCGFSRQLMEILNETGVAFETFDILEDEGYVPTPRMKTFSNWPNNPSIYVKGELIGGLGYHKRIEESV</sequence>
<feature type="domain" description="Thioredoxin" evidence="4">
    <location>
        <begin position="1"/>
        <end position="106"/>
    </location>
</feature>
<gene>
    <name evidence="5" type="ORF">LSTR_LSTR015716</name>
</gene>
<dbReference type="GO" id="GO:0005829">
    <property type="term" value="C:cytosol"/>
    <property type="evidence" value="ECO:0007669"/>
    <property type="project" value="TreeGrafter"/>
</dbReference>
<evidence type="ECO:0000313" key="6">
    <source>
        <dbReference type="Proteomes" id="UP000291343"/>
    </source>
</evidence>
<dbReference type="CDD" id="cd03028">
    <property type="entry name" value="GRX_PICOT_like"/>
    <property type="match status" value="1"/>
</dbReference>
<dbReference type="NCBIfam" id="TIGR00365">
    <property type="entry name" value="Grx4 family monothiol glutaredoxin"/>
    <property type="match status" value="1"/>
</dbReference>
<dbReference type="GO" id="GO:0006879">
    <property type="term" value="P:intracellular iron ion homeostasis"/>
    <property type="evidence" value="ECO:0007669"/>
    <property type="project" value="TreeGrafter"/>
</dbReference>
<comment type="caution">
    <text evidence="5">The sequence shown here is derived from an EMBL/GenBank/DDBJ whole genome shotgun (WGS) entry which is preliminary data.</text>
</comment>
<dbReference type="PROSITE" id="PS51354">
    <property type="entry name" value="GLUTAREDOXIN_2"/>
    <property type="match status" value="2"/>
</dbReference>
<dbReference type="GO" id="GO:0046872">
    <property type="term" value="F:metal ion binding"/>
    <property type="evidence" value="ECO:0007669"/>
    <property type="project" value="UniProtKB-KW"/>
</dbReference>
<keyword evidence="2" id="KW-0408">Iron</keyword>
<dbReference type="InterPro" id="IPR013766">
    <property type="entry name" value="Thioredoxin_domain"/>
</dbReference>
<evidence type="ECO:0000313" key="5">
    <source>
        <dbReference type="EMBL" id="RZF38631.1"/>
    </source>
</evidence>
<dbReference type="InterPro" id="IPR033658">
    <property type="entry name" value="GRX_PICOT-like"/>
</dbReference>
<evidence type="ECO:0000259" key="4">
    <source>
        <dbReference type="PROSITE" id="PS51352"/>
    </source>
</evidence>
<dbReference type="FunFam" id="3.40.30.10:FF:000092">
    <property type="entry name" value="Monothiol glutaredoxin"/>
    <property type="match status" value="1"/>
</dbReference>
<keyword evidence="6" id="KW-1185">Reference proteome</keyword>
<organism evidence="5 6">
    <name type="scientific">Laodelphax striatellus</name>
    <name type="common">Small brown planthopper</name>
    <name type="synonym">Delphax striatella</name>
    <dbReference type="NCBI Taxonomy" id="195883"/>
    <lineage>
        <taxon>Eukaryota</taxon>
        <taxon>Metazoa</taxon>
        <taxon>Ecdysozoa</taxon>
        <taxon>Arthropoda</taxon>
        <taxon>Hexapoda</taxon>
        <taxon>Insecta</taxon>
        <taxon>Pterygota</taxon>
        <taxon>Neoptera</taxon>
        <taxon>Paraneoptera</taxon>
        <taxon>Hemiptera</taxon>
        <taxon>Auchenorrhyncha</taxon>
        <taxon>Fulgoroidea</taxon>
        <taxon>Delphacidae</taxon>
        <taxon>Criomorphinae</taxon>
        <taxon>Laodelphax</taxon>
    </lineage>
</organism>
<keyword evidence="1" id="KW-0479">Metal-binding</keyword>
<dbReference type="FunCoup" id="A0A482WZL6">
    <property type="interactions" value="1999"/>
</dbReference>
<dbReference type="SMR" id="A0A482WZL6"/>
<dbReference type="STRING" id="195883.A0A482WZL6"/>
<dbReference type="AlphaFoldDB" id="A0A482WZL6"/>
<dbReference type="InterPro" id="IPR004480">
    <property type="entry name" value="Monothiol_GRX-rel"/>
</dbReference>
<dbReference type="InterPro" id="IPR036249">
    <property type="entry name" value="Thioredoxin-like_sf"/>
</dbReference>
<dbReference type="GO" id="GO:0005634">
    <property type="term" value="C:nucleus"/>
    <property type="evidence" value="ECO:0007669"/>
    <property type="project" value="TreeGrafter"/>
</dbReference>
<dbReference type="InParanoid" id="A0A482WZL6"/>
<dbReference type="Gene3D" id="3.40.30.10">
    <property type="entry name" value="Glutaredoxin"/>
    <property type="match status" value="3"/>
</dbReference>
<dbReference type="FunFam" id="3.40.30.10:FF:000012">
    <property type="entry name" value="Monothiol glutaredoxin"/>
    <property type="match status" value="1"/>
</dbReference>
<accession>A0A482WZL6</accession>
<dbReference type="Proteomes" id="UP000291343">
    <property type="component" value="Unassembled WGS sequence"/>
</dbReference>
<dbReference type="PANTHER" id="PTHR10293">
    <property type="entry name" value="GLUTAREDOXIN FAMILY MEMBER"/>
    <property type="match status" value="1"/>
</dbReference>
<evidence type="ECO:0000256" key="1">
    <source>
        <dbReference type="ARBA" id="ARBA00022723"/>
    </source>
</evidence>
<keyword evidence="3" id="KW-0411">Iron-sulfur</keyword>
<dbReference type="PANTHER" id="PTHR10293:SF73">
    <property type="entry name" value="GLUTAREDOXIN-3"/>
    <property type="match status" value="1"/>
</dbReference>
<dbReference type="Pfam" id="PF00085">
    <property type="entry name" value="Thioredoxin"/>
    <property type="match status" value="1"/>
</dbReference>
<evidence type="ECO:0000256" key="2">
    <source>
        <dbReference type="ARBA" id="ARBA00023004"/>
    </source>
</evidence>
<dbReference type="Pfam" id="PF00462">
    <property type="entry name" value="Glutaredoxin"/>
    <property type="match status" value="2"/>
</dbReference>
<dbReference type="EMBL" id="QKKF02022035">
    <property type="protein sequence ID" value="RZF38631.1"/>
    <property type="molecule type" value="Genomic_DNA"/>
</dbReference>
<name>A0A482WZL6_LAOST</name>
<evidence type="ECO:0000256" key="3">
    <source>
        <dbReference type="ARBA" id="ARBA00023014"/>
    </source>
</evidence>
<dbReference type="SUPFAM" id="SSF52833">
    <property type="entry name" value="Thioredoxin-like"/>
    <property type="match status" value="3"/>
</dbReference>
<dbReference type="InterPro" id="IPR002109">
    <property type="entry name" value="Glutaredoxin"/>
</dbReference>
<dbReference type="GO" id="GO:0051536">
    <property type="term" value="F:iron-sulfur cluster binding"/>
    <property type="evidence" value="ECO:0007669"/>
    <property type="project" value="UniProtKB-KW"/>
</dbReference>
<dbReference type="PROSITE" id="PS51352">
    <property type="entry name" value="THIOREDOXIN_2"/>
    <property type="match status" value="1"/>
</dbReference>
<proteinExistence type="predicted"/>
<reference evidence="5 6" key="1">
    <citation type="journal article" date="2017" name="Gigascience">
        <title>Genome sequence of the small brown planthopper, Laodelphax striatellus.</title>
        <authorList>
            <person name="Zhu J."/>
            <person name="Jiang F."/>
            <person name="Wang X."/>
            <person name="Yang P."/>
            <person name="Bao Y."/>
            <person name="Zhao W."/>
            <person name="Wang W."/>
            <person name="Lu H."/>
            <person name="Wang Q."/>
            <person name="Cui N."/>
            <person name="Li J."/>
            <person name="Chen X."/>
            <person name="Luo L."/>
            <person name="Yu J."/>
            <person name="Kang L."/>
            <person name="Cui F."/>
        </authorList>
    </citation>
    <scope>NUCLEOTIDE SEQUENCE [LARGE SCALE GENOMIC DNA]</scope>
    <source>
        <strain evidence="5">Lst14</strain>
    </source>
</reference>